<dbReference type="Pfam" id="PF13505">
    <property type="entry name" value="OMP_b-brl"/>
    <property type="match status" value="1"/>
</dbReference>
<organism evidence="3 4">
    <name type="scientific">Aestuariivirga litoralis</name>
    <dbReference type="NCBI Taxonomy" id="2650924"/>
    <lineage>
        <taxon>Bacteria</taxon>
        <taxon>Pseudomonadati</taxon>
        <taxon>Pseudomonadota</taxon>
        <taxon>Alphaproteobacteria</taxon>
        <taxon>Hyphomicrobiales</taxon>
        <taxon>Aestuariivirgaceae</taxon>
        <taxon>Aestuariivirga</taxon>
    </lineage>
</organism>
<comment type="caution">
    <text evidence="3">The sequence shown here is derived from an EMBL/GenBank/DDBJ whole genome shotgun (WGS) entry which is preliminary data.</text>
</comment>
<dbReference type="Proteomes" id="UP000248795">
    <property type="component" value="Unassembled WGS sequence"/>
</dbReference>
<keyword evidence="4" id="KW-1185">Reference proteome</keyword>
<feature type="domain" description="Outer membrane protein beta-barrel" evidence="2">
    <location>
        <begin position="3"/>
        <end position="222"/>
    </location>
</feature>
<dbReference type="SUPFAM" id="SSF56925">
    <property type="entry name" value="OMPA-like"/>
    <property type="match status" value="1"/>
</dbReference>
<name>A0A2W2ASD6_9HYPH</name>
<evidence type="ECO:0000256" key="1">
    <source>
        <dbReference type="ARBA" id="ARBA00022729"/>
    </source>
</evidence>
<gene>
    <name evidence="3" type="ORF">DK847_06790</name>
</gene>
<dbReference type="InterPro" id="IPR027385">
    <property type="entry name" value="Beta-barrel_OMP"/>
</dbReference>
<sequence>MLANGSSAADVSDSPGMYVGAFGGVGLLDETSMRQVGTVITPFIVPDINVDARGSADSVVAPIAGLQLGYEFNQWDVSASGWSVGMAAEIEGLYLGAKPKGVLDIDPQALGTQYVTLPVSVGAVLVNAVFNLRTPYSEAVTPYAGIGAGYGAVFINGSNSTNPSEPGINHFNSEPDASSGGLALQAKIGIRADVTSNWSVFTEYRHVYIASTDYTFGQTDYPGEHLPTTKWNVDVGQQNYNLWVSGLTYHF</sequence>
<evidence type="ECO:0000313" key="4">
    <source>
        <dbReference type="Proteomes" id="UP000248795"/>
    </source>
</evidence>
<dbReference type="Gene3D" id="2.40.160.20">
    <property type="match status" value="1"/>
</dbReference>
<accession>A0A2W2ASD6</accession>
<dbReference type="InterPro" id="IPR011250">
    <property type="entry name" value="OMP/PagP_B-barrel"/>
</dbReference>
<evidence type="ECO:0000313" key="3">
    <source>
        <dbReference type="EMBL" id="PZF78241.1"/>
    </source>
</evidence>
<keyword evidence="1" id="KW-0732">Signal</keyword>
<protein>
    <recommendedName>
        <fullName evidence="2">Outer membrane protein beta-barrel domain-containing protein</fullName>
    </recommendedName>
</protein>
<proteinExistence type="predicted"/>
<dbReference type="AlphaFoldDB" id="A0A2W2ASD6"/>
<evidence type="ECO:0000259" key="2">
    <source>
        <dbReference type="Pfam" id="PF13505"/>
    </source>
</evidence>
<reference evidence="4" key="1">
    <citation type="submission" date="2018-06" db="EMBL/GenBank/DDBJ databases">
        <title>Aestuariibacter litoralis strain KCTC 52945T.</title>
        <authorList>
            <person name="Li X."/>
            <person name="Salam N."/>
            <person name="Li J.-L."/>
            <person name="Chen Y.-M."/>
            <person name="Yang Z.-W."/>
            <person name="Zhang L.-Y."/>
            <person name="Han M.-X."/>
            <person name="Xiao M."/>
            <person name="Li W.-J."/>
        </authorList>
    </citation>
    <scope>NUCLEOTIDE SEQUENCE [LARGE SCALE GENOMIC DNA]</scope>
    <source>
        <strain evidence="4">KCTC 52945</strain>
    </source>
</reference>
<dbReference type="EMBL" id="QKVK01000002">
    <property type="protein sequence ID" value="PZF78241.1"/>
    <property type="molecule type" value="Genomic_DNA"/>
</dbReference>